<dbReference type="AlphaFoldDB" id="A0A0M0KDE2"/>
<dbReference type="InterPro" id="IPR006683">
    <property type="entry name" value="Thioestr_dom"/>
</dbReference>
<proteinExistence type="predicted"/>
<dbReference type="SUPFAM" id="SSF54637">
    <property type="entry name" value="Thioesterase/thiol ester dehydrase-isomerase"/>
    <property type="match status" value="1"/>
</dbReference>
<comment type="caution">
    <text evidence="3">The sequence shown here is derived from an EMBL/GenBank/DDBJ whole genome shotgun (WGS) entry which is preliminary data.</text>
</comment>
<dbReference type="InterPro" id="IPR029069">
    <property type="entry name" value="HotDog_dom_sf"/>
</dbReference>
<dbReference type="Pfam" id="PF03061">
    <property type="entry name" value="4HBT"/>
    <property type="match status" value="1"/>
</dbReference>
<dbReference type="GeneID" id="87595749"/>
<dbReference type="InterPro" id="IPR052723">
    <property type="entry name" value="Acyl-CoA_thioesterase_PaaI"/>
</dbReference>
<gene>
    <name evidence="3" type="ORF">AMD02_15465</name>
</gene>
<reference evidence="3" key="1">
    <citation type="submission" date="2015-08" db="EMBL/GenBank/DDBJ databases">
        <title>Complete DNA Sequence of Pseudomonas syringae pv. actinidiae, the Causal Agent of Kiwifruit Canker Disease.</title>
        <authorList>
            <person name="Rikkerink E.H.A."/>
            <person name="Fineran P.C."/>
        </authorList>
    </citation>
    <scope>NUCLEOTIDE SEQUENCE</scope>
    <source>
        <strain evidence="3">DSM 13666</strain>
    </source>
</reference>
<name>A0A0M0KDE2_ALKHA</name>
<dbReference type="EMBL" id="LILD01000003">
    <property type="protein sequence ID" value="KOO36809.1"/>
    <property type="molecule type" value="Genomic_DNA"/>
</dbReference>
<sequence length="141" mass="15188">MAQQQPTVNLNDVVKNHASPPPCDSLLKIDIIEAVKGQATAIWQPDTSFVNGVGVVMGGFVSSAADVAMAYAVASILNEKQTFGSIHLHTTFHRPVFPGRVTVIANVKKQGRSVSYVEAELFQRDRLVATSVSSVIIKEIN</sequence>
<dbReference type="NCBIfam" id="TIGR00369">
    <property type="entry name" value="unchar_dom_1"/>
    <property type="match status" value="1"/>
</dbReference>
<dbReference type="PANTHER" id="PTHR42856">
    <property type="entry name" value="ACYL-COENZYME A THIOESTERASE PAAI"/>
    <property type="match status" value="1"/>
</dbReference>
<dbReference type="InterPro" id="IPR003736">
    <property type="entry name" value="PAAI_dom"/>
</dbReference>
<dbReference type="CDD" id="cd03443">
    <property type="entry name" value="PaaI_thioesterase"/>
    <property type="match status" value="1"/>
</dbReference>
<feature type="domain" description="Thioesterase" evidence="2">
    <location>
        <begin position="54"/>
        <end position="128"/>
    </location>
</feature>
<evidence type="ECO:0000256" key="1">
    <source>
        <dbReference type="ARBA" id="ARBA00022801"/>
    </source>
</evidence>
<dbReference type="PANTHER" id="PTHR42856:SF1">
    <property type="entry name" value="ACYL-COENZYME A THIOESTERASE PAAI"/>
    <property type="match status" value="1"/>
</dbReference>
<accession>A0A0M0KDE2</accession>
<dbReference type="Gene3D" id="3.10.129.10">
    <property type="entry name" value="Hotdog Thioesterase"/>
    <property type="match status" value="1"/>
</dbReference>
<organism evidence="3">
    <name type="scientific">Halalkalibacterium halodurans</name>
    <name type="common">Bacillus halodurans</name>
    <dbReference type="NCBI Taxonomy" id="86665"/>
    <lineage>
        <taxon>Bacteria</taxon>
        <taxon>Bacillati</taxon>
        <taxon>Bacillota</taxon>
        <taxon>Bacilli</taxon>
        <taxon>Bacillales</taxon>
        <taxon>Bacillaceae</taxon>
        <taxon>Halalkalibacterium (ex Joshi et al. 2022)</taxon>
    </lineage>
</organism>
<evidence type="ECO:0000313" key="3">
    <source>
        <dbReference type="EMBL" id="KOO36809.1"/>
    </source>
</evidence>
<dbReference type="RefSeq" id="WP_053432055.1">
    <property type="nucleotide sequence ID" value="NZ_CP040441.1"/>
</dbReference>
<keyword evidence="1" id="KW-0378">Hydrolase</keyword>
<dbReference type="GO" id="GO:0016289">
    <property type="term" value="F:acyl-CoA hydrolase activity"/>
    <property type="evidence" value="ECO:0007669"/>
    <property type="project" value="UniProtKB-ARBA"/>
</dbReference>
<dbReference type="PATRIC" id="fig|136160.3.peg.4032"/>
<evidence type="ECO:0000259" key="2">
    <source>
        <dbReference type="Pfam" id="PF03061"/>
    </source>
</evidence>
<protein>
    <submittedName>
        <fullName evidence="3">Thioesterase</fullName>
    </submittedName>
</protein>